<dbReference type="VEuPathDB" id="FungiDB:ASPZODRAFT_1674623"/>
<sequence>MLFDFPFLTVEEFHSACQDLASRLRACGSLKDSSWSAVRLIDQTNGLIFRITKSIGNVDASKDETAPEEDSGFLETEQNQAEEDPEALIRSEQRSTDWQVEYEIVYSPTFQVPVLYFALKAGAFHHKPVDIEMVYQHLVPQQYHQELKNVGVMGGISFNVGCMFFENTELDVRSLFQYNPVSGSPMFFVHPCNTADAMRHVIVSKDISPETYLLIWLSVIGNFIKLHLPHELFVDDTPVSLKFQGPSLGDAS</sequence>
<dbReference type="GO" id="GO:0015031">
    <property type="term" value="P:protein transport"/>
    <property type="evidence" value="ECO:0007669"/>
    <property type="project" value="UniProtKB-KW"/>
</dbReference>
<evidence type="ECO:0000256" key="2">
    <source>
        <dbReference type="ARBA" id="ARBA00021099"/>
    </source>
</evidence>
<evidence type="ECO:0000256" key="8">
    <source>
        <dbReference type="SAM" id="MobiDB-lite"/>
    </source>
</evidence>
<dbReference type="GO" id="GO:0000422">
    <property type="term" value="P:autophagy of mitochondrion"/>
    <property type="evidence" value="ECO:0007669"/>
    <property type="project" value="TreeGrafter"/>
</dbReference>
<dbReference type="STRING" id="1073090.A0A1L9SJR8"/>
<accession>A0A1L9SJR8</accession>
<keyword evidence="10" id="KW-1185">Reference proteome</keyword>
<keyword evidence="4" id="KW-0833">Ubl conjugation pathway</keyword>
<proteinExistence type="inferred from homology"/>
<dbReference type="OrthoDB" id="4089664at2759"/>
<evidence type="ECO:0000256" key="3">
    <source>
        <dbReference type="ARBA" id="ARBA00022679"/>
    </source>
</evidence>
<feature type="region of interest" description="Disordered" evidence="8">
    <location>
        <begin position="60"/>
        <end position="89"/>
    </location>
</feature>
<dbReference type="RefSeq" id="XP_022581948.1">
    <property type="nucleotide sequence ID" value="XM_022726827.1"/>
</dbReference>
<keyword evidence="5" id="KW-0813">Transport</keyword>
<evidence type="ECO:0000313" key="9">
    <source>
        <dbReference type="EMBL" id="OJJ47438.1"/>
    </source>
</evidence>
<dbReference type="Pfam" id="PF03987">
    <property type="entry name" value="Autophagy_act_C"/>
    <property type="match status" value="1"/>
</dbReference>
<keyword evidence="5" id="KW-0653">Protein transport</keyword>
<reference evidence="10" key="1">
    <citation type="journal article" date="2017" name="Genome Biol.">
        <title>Comparative genomics reveals high biological diversity and specific adaptations in the industrially and medically important fungal genus Aspergillus.</title>
        <authorList>
            <person name="de Vries R.P."/>
            <person name="Riley R."/>
            <person name="Wiebenga A."/>
            <person name="Aguilar-Osorio G."/>
            <person name="Amillis S."/>
            <person name="Uchima C.A."/>
            <person name="Anderluh G."/>
            <person name="Asadollahi M."/>
            <person name="Askin M."/>
            <person name="Barry K."/>
            <person name="Battaglia E."/>
            <person name="Bayram O."/>
            <person name="Benocci T."/>
            <person name="Braus-Stromeyer S.A."/>
            <person name="Caldana C."/>
            <person name="Canovas D."/>
            <person name="Cerqueira G.C."/>
            <person name="Chen F."/>
            <person name="Chen W."/>
            <person name="Choi C."/>
            <person name="Clum A."/>
            <person name="Dos Santos R.A."/>
            <person name="Damasio A.R."/>
            <person name="Diallinas G."/>
            <person name="Emri T."/>
            <person name="Fekete E."/>
            <person name="Flipphi M."/>
            <person name="Freyberg S."/>
            <person name="Gallo A."/>
            <person name="Gournas C."/>
            <person name="Habgood R."/>
            <person name="Hainaut M."/>
            <person name="Harispe M.L."/>
            <person name="Henrissat B."/>
            <person name="Hilden K.S."/>
            <person name="Hope R."/>
            <person name="Hossain A."/>
            <person name="Karabika E."/>
            <person name="Karaffa L."/>
            <person name="Karanyi Z."/>
            <person name="Krasevec N."/>
            <person name="Kuo A."/>
            <person name="Kusch H."/>
            <person name="LaButti K."/>
            <person name="Lagendijk E.L."/>
            <person name="Lapidus A."/>
            <person name="Levasseur A."/>
            <person name="Lindquist E."/>
            <person name="Lipzen A."/>
            <person name="Logrieco A.F."/>
            <person name="MacCabe A."/>
            <person name="Maekelae M.R."/>
            <person name="Malavazi I."/>
            <person name="Melin P."/>
            <person name="Meyer V."/>
            <person name="Mielnichuk N."/>
            <person name="Miskei M."/>
            <person name="Molnar A.P."/>
            <person name="Mule G."/>
            <person name="Ngan C.Y."/>
            <person name="Orejas M."/>
            <person name="Orosz E."/>
            <person name="Ouedraogo J.P."/>
            <person name="Overkamp K.M."/>
            <person name="Park H.-S."/>
            <person name="Perrone G."/>
            <person name="Piumi F."/>
            <person name="Punt P.J."/>
            <person name="Ram A.F."/>
            <person name="Ramon A."/>
            <person name="Rauscher S."/>
            <person name="Record E."/>
            <person name="Riano-Pachon D.M."/>
            <person name="Robert V."/>
            <person name="Roehrig J."/>
            <person name="Ruller R."/>
            <person name="Salamov A."/>
            <person name="Salih N.S."/>
            <person name="Samson R.A."/>
            <person name="Sandor E."/>
            <person name="Sanguinetti M."/>
            <person name="Schuetze T."/>
            <person name="Sepcic K."/>
            <person name="Shelest E."/>
            <person name="Sherlock G."/>
            <person name="Sophianopoulou V."/>
            <person name="Squina F.M."/>
            <person name="Sun H."/>
            <person name="Susca A."/>
            <person name="Todd R.B."/>
            <person name="Tsang A."/>
            <person name="Unkles S.E."/>
            <person name="van de Wiele N."/>
            <person name="van Rossen-Uffink D."/>
            <person name="Oliveira J.V."/>
            <person name="Vesth T.C."/>
            <person name="Visser J."/>
            <person name="Yu J.-H."/>
            <person name="Zhou M."/>
            <person name="Andersen M.R."/>
            <person name="Archer D.B."/>
            <person name="Baker S.E."/>
            <person name="Benoit I."/>
            <person name="Brakhage A.A."/>
            <person name="Braus G.H."/>
            <person name="Fischer R."/>
            <person name="Frisvad J.C."/>
            <person name="Goldman G.H."/>
            <person name="Houbraken J."/>
            <person name="Oakley B."/>
            <person name="Pocsi I."/>
            <person name="Scazzocchio C."/>
            <person name="Seiboth B."/>
            <person name="vanKuyk P.A."/>
            <person name="Wortman J."/>
            <person name="Dyer P.S."/>
            <person name="Grigoriev I.V."/>
        </authorList>
    </citation>
    <scope>NUCLEOTIDE SEQUENCE [LARGE SCALE GENOMIC DNA]</scope>
    <source>
        <strain evidence="10">CBS 506.65</strain>
    </source>
</reference>
<dbReference type="GO" id="GO:0061651">
    <property type="term" value="F:Atg12 conjugating enzyme activity"/>
    <property type="evidence" value="ECO:0007669"/>
    <property type="project" value="TreeGrafter"/>
</dbReference>
<evidence type="ECO:0000256" key="4">
    <source>
        <dbReference type="ARBA" id="ARBA00022786"/>
    </source>
</evidence>
<evidence type="ECO:0000256" key="5">
    <source>
        <dbReference type="ARBA" id="ARBA00022927"/>
    </source>
</evidence>
<evidence type="ECO:0000313" key="10">
    <source>
        <dbReference type="Proteomes" id="UP000184188"/>
    </source>
</evidence>
<dbReference type="EMBL" id="KV878340">
    <property type="protein sequence ID" value="OJJ47438.1"/>
    <property type="molecule type" value="Genomic_DNA"/>
</dbReference>
<dbReference type="GO" id="GO:0000045">
    <property type="term" value="P:autophagosome assembly"/>
    <property type="evidence" value="ECO:0007669"/>
    <property type="project" value="TreeGrafter"/>
</dbReference>
<evidence type="ECO:0000256" key="7">
    <source>
        <dbReference type="ARBA" id="ARBA00029833"/>
    </source>
</evidence>
<dbReference type="PANTHER" id="PTHR14957">
    <property type="entry name" value="UBIQUITIN-LIKE-CONJUGATING ENZYME ATG10"/>
    <property type="match status" value="1"/>
</dbReference>
<dbReference type="InterPro" id="IPR007135">
    <property type="entry name" value="Atg3/Atg10"/>
</dbReference>
<keyword evidence="6" id="KW-0072">Autophagy</keyword>
<dbReference type="GO" id="GO:0032446">
    <property type="term" value="P:protein modification by small protein conjugation"/>
    <property type="evidence" value="ECO:0007669"/>
    <property type="project" value="TreeGrafter"/>
</dbReference>
<protein>
    <recommendedName>
        <fullName evidence="2">Ubiquitin-like-conjugating enzyme ATG10</fullName>
    </recommendedName>
    <alternativeName>
        <fullName evidence="7">Autophagy-related protein 10</fullName>
    </alternativeName>
</protein>
<comment type="similarity">
    <text evidence="1">Belongs to the ATG10 family.</text>
</comment>
<dbReference type="AlphaFoldDB" id="A0A1L9SJR8"/>
<dbReference type="Proteomes" id="UP000184188">
    <property type="component" value="Unassembled WGS sequence"/>
</dbReference>
<dbReference type="GO" id="GO:0005829">
    <property type="term" value="C:cytosol"/>
    <property type="evidence" value="ECO:0007669"/>
    <property type="project" value="TreeGrafter"/>
</dbReference>
<evidence type="ECO:0000256" key="6">
    <source>
        <dbReference type="ARBA" id="ARBA00023006"/>
    </source>
</evidence>
<keyword evidence="3" id="KW-0808">Transferase</keyword>
<organism evidence="9 10">
    <name type="scientific">Penicilliopsis zonata CBS 506.65</name>
    <dbReference type="NCBI Taxonomy" id="1073090"/>
    <lineage>
        <taxon>Eukaryota</taxon>
        <taxon>Fungi</taxon>
        <taxon>Dikarya</taxon>
        <taxon>Ascomycota</taxon>
        <taxon>Pezizomycotina</taxon>
        <taxon>Eurotiomycetes</taxon>
        <taxon>Eurotiomycetidae</taxon>
        <taxon>Eurotiales</taxon>
        <taxon>Aspergillaceae</taxon>
        <taxon>Penicilliopsis</taxon>
    </lineage>
</organism>
<dbReference type="Gene3D" id="3.30.1460.50">
    <property type="match status" value="1"/>
</dbReference>
<evidence type="ECO:0000256" key="1">
    <source>
        <dbReference type="ARBA" id="ARBA00005696"/>
    </source>
</evidence>
<gene>
    <name evidence="9" type="ORF">ASPZODRAFT_1674623</name>
</gene>
<dbReference type="GeneID" id="34613291"/>
<name>A0A1L9SJR8_9EURO</name>
<dbReference type="PANTHER" id="PTHR14957:SF1">
    <property type="entry name" value="UBIQUITIN-LIKE-CONJUGATING ENZYME ATG10"/>
    <property type="match status" value="1"/>
</dbReference>